<organism evidence="1 2">
    <name type="scientific">Pistacia atlantica</name>
    <dbReference type="NCBI Taxonomy" id="434234"/>
    <lineage>
        <taxon>Eukaryota</taxon>
        <taxon>Viridiplantae</taxon>
        <taxon>Streptophyta</taxon>
        <taxon>Embryophyta</taxon>
        <taxon>Tracheophyta</taxon>
        <taxon>Spermatophyta</taxon>
        <taxon>Magnoliopsida</taxon>
        <taxon>eudicotyledons</taxon>
        <taxon>Gunneridae</taxon>
        <taxon>Pentapetalae</taxon>
        <taxon>rosids</taxon>
        <taxon>malvids</taxon>
        <taxon>Sapindales</taxon>
        <taxon>Anacardiaceae</taxon>
        <taxon>Pistacia</taxon>
    </lineage>
</organism>
<accession>A0ACC1A545</accession>
<comment type="caution">
    <text evidence="1">The sequence shown here is derived from an EMBL/GenBank/DDBJ whole genome shotgun (WGS) entry which is preliminary data.</text>
</comment>
<keyword evidence="2" id="KW-1185">Reference proteome</keyword>
<dbReference type="EMBL" id="CM047908">
    <property type="protein sequence ID" value="KAJ0081927.1"/>
    <property type="molecule type" value="Genomic_DNA"/>
</dbReference>
<evidence type="ECO:0000313" key="1">
    <source>
        <dbReference type="EMBL" id="KAJ0081927.1"/>
    </source>
</evidence>
<protein>
    <submittedName>
        <fullName evidence="1">Uncharacterized protein</fullName>
    </submittedName>
</protein>
<sequence length="341" mass="38594">MLCSSQRLLEEAAWPYDFVSSPYYLTAKERGSATGRLFVQDRFISSTLIPAKNAYIGLSSARTEGAWQTESKDYQFWVQTDSTGDFTIKNVVPALYGLHGWVPGFIGDYLDKALITISAGSQTELGNLTYVPLRDGPTLWEIGFPDRTATGFFVPDVNPMYVNRLFVNSPEKYRQYGLWDRYADIHPESDQVFTIGVNDSKKDWFFAHVDRRGPNNKYLPTTWTIKFNLASVISGIYKVRLAIASATRCDLKVYVNYIDDGHLAFEEMNLGMDNTVCRHGIHGLYQLFSFDVSSVLLIKGYNSMFLTQARGGDALCGVLYDYIRLEAPASSVKSKWLEEQR</sequence>
<reference evidence="2" key="1">
    <citation type="journal article" date="2023" name="G3 (Bethesda)">
        <title>Genome assembly and association tests identify interacting loci associated with vigor, precocity, and sex in interspecific pistachio rootstocks.</title>
        <authorList>
            <person name="Palmer W."/>
            <person name="Jacygrad E."/>
            <person name="Sagayaradj S."/>
            <person name="Cavanaugh K."/>
            <person name="Han R."/>
            <person name="Bertier L."/>
            <person name="Beede B."/>
            <person name="Kafkas S."/>
            <person name="Golino D."/>
            <person name="Preece J."/>
            <person name="Michelmore R."/>
        </authorList>
    </citation>
    <scope>NUCLEOTIDE SEQUENCE [LARGE SCALE GENOMIC DNA]</scope>
</reference>
<name>A0ACC1A545_9ROSI</name>
<proteinExistence type="predicted"/>
<dbReference type="Proteomes" id="UP001164250">
    <property type="component" value="Chromosome 12"/>
</dbReference>
<evidence type="ECO:0000313" key="2">
    <source>
        <dbReference type="Proteomes" id="UP001164250"/>
    </source>
</evidence>
<gene>
    <name evidence="1" type="ORF">Patl1_09999</name>
</gene>